<evidence type="ECO:0000256" key="2">
    <source>
        <dbReference type="ARBA" id="ARBA00022525"/>
    </source>
</evidence>
<evidence type="ECO:0000313" key="9">
    <source>
        <dbReference type="Proteomes" id="UP000094236"/>
    </source>
</evidence>
<gene>
    <name evidence="8" type="ORF">PACTADRAFT_18035</name>
</gene>
<accession>A0A1E4TRD2</accession>
<evidence type="ECO:0000259" key="7">
    <source>
        <dbReference type="Pfam" id="PF05730"/>
    </source>
</evidence>
<proteinExistence type="predicted"/>
<feature type="region of interest" description="Disordered" evidence="5">
    <location>
        <begin position="30"/>
        <end position="49"/>
    </location>
</feature>
<comment type="subcellular location">
    <subcellularLocation>
        <location evidence="1">Secreted</location>
    </subcellularLocation>
</comment>
<keyword evidence="3 6" id="KW-0732">Signal</keyword>
<evidence type="ECO:0000256" key="3">
    <source>
        <dbReference type="ARBA" id="ARBA00022729"/>
    </source>
</evidence>
<dbReference type="AlphaFoldDB" id="A0A1E4TRD2"/>
<evidence type="ECO:0000256" key="5">
    <source>
        <dbReference type="SAM" id="MobiDB-lite"/>
    </source>
</evidence>
<keyword evidence="9" id="KW-1185">Reference proteome</keyword>
<feature type="domain" description="CFEM" evidence="7">
    <location>
        <begin position="56"/>
        <end position="100"/>
    </location>
</feature>
<keyword evidence="2" id="KW-0964">Secreted</keyword>
<dbReference type="InterPro" id="IPR008427">
    <property type="entry name" value="Extracellular_membr_CFEM_dom"/>
</dbReference>
<dbReference type="OrthoDB" id="10374343at2759"/>
<organism evidence="8 9">
    <name type="scientific">Pachysolen tannophilus NRRL Y-2460</name>
    <dbReference type="NCBI Taxonomy" id="669874"/>
    <lineage>
        <taxon>Eukaryota</taxon>
        <taxon>Fungi</taxon>
        <taxon>Dikarya</taxon>
        <taxon>Ascomycota</taxon>
        <taxon>Saccharomycotina</taxon>
        <taxon>Pichiomycetes</taxon>
        <taxon>Pachysolenaceae</taxon>
        <taxon>Pachysolen</taxon>
    </lineage>
</organism>
<dbReference type="EMBL" id="KV454016">
    <property type="protein sequence ID" value="ODV94325.1"/>
    <property type="molecule type" value="Genomic_DNA"/>
</dbReference>
<feature type="chain" id="PRO_5009163305" description="CFEM domain-containing protein" evidence="6">
    <location>
        <begin position="24"/>
        <end position="124"/>
    </location>
</feature>
<evidence type="ECO:0000256" key="6">
    <source>
        <dbReference type="SAM" id="SignalP"/>
    </source>
</evidence>
<evidence type="ECO:0000256" key="4">
    <source>
        <dbReference type="ARBA" id="ARBA00023157"/>
    </source>
</evidence>
<name>A0A1E4TRD2_PACTA</name>
<evidence type="ECO:0000256" key="1">
    <source>
        <dbReference type="ARBA" id="ARBA00004613"/>
    </source>
</evidence>
<feature type="signal peptide" evidence="6">
    <location>
        <begin position="1"/>
        <end position="23"/>
    </location>
</feature>
<keyword evidence="4" id="KW-1015">Disulfide bond</keyword>
<dbReference type="Proteomes" id="UP000094236">
    <property type="component" value="Unassembled WGS sequence"/>
</dbReference>
<protein>
    <recommendedName>
        <fullName evidence="7">CFEM domain-containing protein</fullName>
    </recommendedName>
</protein>
<reference evidence="9" key="1">
    <citation type="submission" date="2016-05" db="EMBL/GenBank/DDBJ databases">
        <title>Comparative genomics of biotechnologically important yeasts.</title>
        <authorList>
            <consortium name="DOE Joint Genome Institute"/>
            <person name="Riley R."/>
            <person name="Haridas S."/>
            <person name="Wolfe K.H."/>
            <person name="Lopes M.R."/>
            <person name="Hittinger C.T."/>
            <person name="Goker M."/>
            <person name="Salamov A."/>
            <person name="Wisecaver J."/>
            <person name="Long T.M."/>
            <person name="Aerts A.L."/>
            <person name="Barry K."/>
            <person name="Choi C."/>
            <person name="Clum A."/>
            <person name="Coughlan A.Y."/>
            <person name="Deshpande S."/>
            <person name="Douglass A.P."/>
            <person name="Hanson S.J."/>
            <person name="Klenk H.-P."/>
            <person name="Labutti K."/>
            <person name="Lapidus A."/>
            <person name="Lindquist E."/>
            <person name="Lipzen A."/>
            <person name="Meier-Kolthoff J.P."/>
            <person name="Ohm R.A."/>
            <person name="Otillar R.P."/>
            <person name="Pangilinan J."/>
            <person name="Peng Y."/>
            <person name="Rokas A."/>
            <person name="Rosa C.A."/>
            <person name="Scheuner C."/>
            <person name="Sibirny A.A."/>
            <person name="Slot J.C."/>
            <person name="Stielow J.B."/>
            <person name="Sun H."/>
            <person name="Kurtzman C.P."/>
            <person name="Blackwell M."/>
            <person name="Grigoriev I.V."/>
            <person name="Jeffries T.W."/>
        </authorList>
    </citation>
    <scope>NUCLEOTIDE SEQUENCE [LARGE SCALE GENOMIC DNA]</scope>
    <source>
        <strain evidence="9">NRRL Y-2460</strain>
    </source>
</reference>
<evidence type="ECO:0000313" key="8">
    <source>
        <dbReference type="EMBL" id="ODV94325.1"/>
    </source>
</evidence>
<dbReference type="Pfam" id="PF05730">
    <property type="entry name" value="CFEM"/>
    <property type="match status" value="1"/>
</dbReference>
<dbReference type="GO" id="GO:0005576">
    <property type="term" value="C:extracellular region"/>
    <property type="evidence" value="ECO:0007669"/>
    <property type="project" value="UniProtKB-SubCell"/>
</dbReference>
<sequence>MKFSSVLILAAASSSAFSNFALAVPVNDTGVASYSSSSSSDSSDEEQQDKWPGFWCDKECTETVLFANGCKKTGLECICSSHFHYKLNKCRADGCAQNYKKKNWAERVEPLLEDCTDRYYEGPI</sequence>